<proteinExistence type="predicted"/>
<evidence type="ECO:0000259" key="2">
    <source>
        <dbReference type="SMART" id="SM00912"/>
    </source>
</evidence>
<gene>
    <name evidence="3" type="ORF">BegalDRAFT_2008</name>
</gene>
<accession>I3CGY1</accession>
<dbReference type="AlphaFoldDB" id="I3CGY1"/>
<protein>
    <submittedName>
        <fullName evidence="3">Filamentous hemagglutinin family N-terminal domain</fullName>
    </submittedName>
</protein>
<name>I3CGY1_9GAMM</name>
<dbReference type="RefSeq" id="WP_002686128.1">
    <property type="nucleotide sequence ID" value="NZ_JH600070.1"/>
</dbReference>
<dbReference type="Proteomes" id="UP000005744">
    <property type="component" value="Unassembled WGS sequence"/>
</dbReference>
<keyword evidence="1" id="KW-0732">Signal</keyword>
<feature type="domain" description="Filamentous haemagglutinin FhaB/tRNA nuclease CdiA-like TPS" evidence="2">
    <location>
        <begin position="53"/>
        <end position="160"/>
    </location>
</feature>
<dbReference type="SUPFAM" id="SSF51126">
    <property type="entry name" value="Pectin lyase-like"/>
    <property type="match status" value="3"/>
</dbReference>
<feature type="chain" id="PRO_5003669516" evidence="1">
    <location>
        <begin position="24"/>
        <end position="954"/>
    </location>
</feature>
<dbReference type="EMBL" id="JH600070">
    <property type="protein sequence ID" value="EIJ42874.1"/>
    <property type="molecule type" value="Genomic_DNA"/>
</dbReference>
<evidence type="ECO:0000313" key="3">
    <source>
        <dbReference type="EMBL" id="EIJ42874.1"/>
    </source>
</evidence>
<dbReference type="Gene3D" id="2.160.20.10">
    <property type="entry name" value="Single-stranded right-handed beta-helix, Pectin lyase-like"/>
    <property type="match status" value="2"/>
</dbReference>
<feature type="signal peptide" evidence="1">
    <location>
        <begin position="1"/>
        <end position="23"/>
    </location>
</feature>
<evidence type="ECO:0000313" key="4">
    <source>
        <dbReference type="Proteomes" id="UP000005744"/>
    </source>
</evidence>
<dbReference type="InterPro" id="IPR011050">
    <property type="entry name" value="Pectin_lyase_fold/virulence"/>
</dbReference>
<evidence type="ECO:0000256" key="1">
    <source>
        <dbReference type="SAM" id="SignalP"/>
    </source>
</evidence>
<keyword evidence="4" id="KW-1185">Reference proteome</keyword>
<dbReference type="STRING" id="395493.BegalDRAFT_2008"/>
<dbReference type="eggNOG" id="COG3210">
    <property type="taxonomic scope" value="Bacteria"/>
</dbReference>
<dbReference type="NCBIfam" id="TIGR01901">
    <property type="entry name" value="adhes_NPXG"/>
    <property type="match status" value="1"/>
</dbReference>
<organism evidence="3 4">
    <name type="scientific">Beggiatoa alba B18LD</name>
    <dbReference type="NCBI Taxonomy" id="395493"/>
    <lineage>
        <taxon>Bacteria</taxon>
        <taxon>Pseudomonadati</taxon>
        <taxon>Pseudomonadota</taxon>
        <taxon>Gammaproteobacteria</taxon>
        <taxon>Thiotrichales</taxon>
        <taxon>Thiotrichaceae</taxon>
        <taxon>Beggiatoa</taxon>
    </lineage>
</organism>
<reference evidence="3 4" key="1">
    <citation type="submission" date="2011-11" db="EMBL/GenBank/DDBJ databases">
        <title>Improved High-Quality Draft sequence of Beggiatoa alba B18lD.</title>
        <authorList>
            <consortium name="US DOE Joint Genome Institute"/>
            <person name="Lucas S."/>
            <person name="Han J."/>
            <person name="Lapidus A."/>
            <person name="Cheng J.-F."/>
            <person name="Goodwin L."/>
            <person name="Pitluck S."/>
            <person name="Peters L."/>
            <person name="Mikhailova N."/>
            <person name="Held B."/>
            <person name="Detter J.C."/>
            <person name="Han C."/>
            <person name="Tapia R."/>
            <person name="Land M."/>
            <person name="Hauser L."/>
            <person name="Kyrpides N."/>
            <person name="Ivanova N."/>
            <person name="Pagani I."/>
            <person name="Samuel K."/>
            <person name="Teske A."/>
            <person name="Mueller J."/>
            <person name="Woyke T."/>
        </authorList>
    </citation>
    <scope>NUCLEOTIDE SEQUENCE [LARGE SCALE GENOMIC DNA]</scope>
    <source>
        <strain evidence="3 4">B18LD</strain>
    </source>
</reference>
<dbReference type="InterPro" id="IPR012334">
    <property type="entry name" value="Pectin_lyas_fold"/>
</dbReference>
<dbReference type="InterPro" id="IPR008638">
    <property type="entry name" value="FhaB/CdiA-like_TPS"/>
</dbReference>
<dbReference type="SMART" id="SM00912">
    <property type="entry name" value="Haemagg_act"/>
    <property type="match status" value="1"/>
</dbReference>
<dbReference type="Pfam" id="PF05860">
    <property type="entry name" value="TPS"/>
    <property type="match status" value="1"/>
</dbReference>
<dbReference type="HOGENOM" id="CLU_001325_0_0_6"/>
<sequence>MITNYFRYLFISGILINSAFVQADVVIDSSLGTVSEPTRLEAVLITAIPTPMEQATTLITVTPNLGVQVGSNLFYSFKDFNITANEIVNFALTPNDNSVHNIINRVTGGTPSLINGAIVSDLQNGNLFFINPDGVLLGEHAQIGLFSSFHISTADTLFLGQEGEFNARHPEQSILSSAQPSAYGFLTDTPAPINLQDSIILAIDNNISLVGGDIQIDNSTLWAVSKEIALVSLGSHGNISFDLNDTQEGSIKIDATQRGNLRLNNSNLIVSAGQLEDESIVTNTQKSGNIYIYAGEFYSQDSIMISGGVLNITVEDIGAYQINANLVNNEDSGNIFMQLNSLHLKDSFIATLTNGSGDGGDIYITATDSVEIEGTRADAINTEMILTSQISANTLSTKADAGNAGMIYIETATLNLRDGGKIESSSSGSGSAGGIFIKAQDMNILGSATVTTDDNPYSGVFVNALDTSIQAGNAGLITIETNNLNMSQGGLISSSTVGSGEGGIIYLTINGKLSIGDGNTINPLINAEDLLNTTAHKSGKIGIILTSGSTDNDTEENTLQPITTSGILAASSNHGNAGSILINAQEVALNNGFITTITLGAGNAGSIDINANNLSMKNAANISSPTEGRGNGGALSLTIKDTLNLQGGESKQAFFYPTTILVSSGNNNLEQAGQAGQININADTLIIHDAIISSATAGTGNGNQMTINAKQIEISGQAKLNNSIDTAGIYASSESANPNAGRAGEIYITTQILTLKDSGSINTATQNADGGSIFTTVEQQLYLRDGGNITTSVSGGTGNGGNITIQYPQFVVINHGQIVAQATEGNGGNINIATEQFLASTEANTLIDASSQKGISGQVVITSPIVDISGNVISLPSNFLNATNQLQAQCHELGEQLESRFLVHSLQGIGQRPKELRTKGYIPTPTNRSPQTKQLLSELNGQLFVQVHCRKRTT</sequence>